<dbReference type="Proteomes" id="UP000092671">
    <property type="component" value="Unassembled WGS sequence"/>
</dbReference>
<accession>A0A1B8PIU0</accession>
<protein>
    <submittedName>
        <fullName evidence="1">Uncharacterized protein</fullName>
    </submittedName>
</protein>
<dbReference type="AlphaFoldDB" id="A0A1B8PIU0"/>
<dbReference type="EMBL" id="LZDN01000019">
    <property type="protein sequence ID" value="OBX50238.1"/>
    <property type="molecule type" value="Genomic_DNA"/>
</dbReference>
<sequence>MSIHHIHDFDVLNQLNAKFENLVIQETADTIPTIWVACDKLLDVLLFLRTLPKPFVMLVDLFVLKSR</sequence>
<comment type="caution">
    <text evidence="1">The sequence shown here is derived from an EMBL/GenBank/DDBJ whole genome shotgun (WGS) entry which is preliminary data.</text>
</comment>
<gene>
    <name evidence="1" type="ORF">A9Z60_09600</name>
</gene>
<proteinExistence type="predicted"/>
<reference evidence="1 2" key="1">
    <citation type="submission" date="2016-06" db="EMBL/GenBank/DDBJ databases">
        <title>Draft genome of Moraxella nonliquefaciens CCUG 60284.</title>
        <authorList>
            <person name="Salva-Serra F."/>
            <person name="Engstrom-Jakobsson H."/>
            <person name="Thorell K."/>
            <person name="Gonzales-Siles L."/>
            <person name="Karlsson R."/>
            <person name="Boulund F."/>
            <person name="Engstrand L."/>
            <person name="Kristiansson E."/>
            <person name="Moore E."/>
        </authorList>
    </citation>
    <scope>NUCLEOTIDE SEQUENCE [LARGE SCALE GENOMIC DNA]</scope>
    <source>
        <strain evidence="1 2">CCUG 60284</strain>
    </source>
</reference>
<dbReference type="RefSeq" id="WP_066893405.1">
    <property type="nucleotide sequence ID" value="NZ_JAKREH010000003.1"/>
</dbReference>
<name>A0A1B8PIU0_MORNO</name>
<organism evidence="1 2">
    <name type="scientific">Moraxella nonliquefaciens</name>
    <dbReference type="NCBI Taxonomy" id="478"/>
    <lineage>
        <taxon>Bacteria</taxon>
        <taxon>Pseudomonadati</taxon>
        <taxon>Pseudomonadota</taxon>
        <taxon>Gammaproteobacteria</taxon>
        <taxon>Moraxellales</taxon>
        <taxon>Moraxellaceae</taxon>
        <taxon>Moraxella</taxon>
    </lineage>
</organism>
<evidence type="ECO:0000313" key="2">
    <source>
        <dbReference type="Proteomes" id="UP000092671"/>
    </source>
</evidence>
<evidence type="ECO:0000313" key="1">
    <source>
        <dbReference type="EMBL" id="OBX50238.1"/>
    </source>
</evidence>